<keyword evidence="2" id="KW-1185">Reference proteome</keyword>
<protein>
    <submittedName>
        <fullName evidence="1">Uncharacterized protein</fullName>
    </submittedName>
</protein>
<organism evidence="1 2">
    <name type="scientific">Periconia macrospinosa</name>
    <dbReference type="NCBI Taxonomy" id="97972"/>
    <lineage>
        <taxon>Eukaryota</taxon>
        <taxon>Fungi</taxon>
        <taxon>Dikarya</taxon>
        <taxon>Ascomycota</taxon>
        <taxon>Pezizomycotina</taxon>
        <taxon>Dothideomycetes</taxon>
        <taxon>Pleosporomycetidae</taxon>
        <taxon>Pleosporales</taxon>
        <taxon>Massarineae</taxon>
        <taxon>Periconiaceae</taxon>
        <taxon>Periconia</taxon>
    </lineage>
</organism>
<evidence type="ECO:0000313" key="1">
    <source>
        <dbReference type="EMBL" id="PVI08130.1"/>
    </source>
</evidence>
<reference evidence="1 2" key="1">
    <citation type="journal article" date="2018" name="Sci. Rep.">
        <title>Comparative genomics provides insights into the lifestyle and reveals functional heterogeneity of dark septate endophytic fungi.</title>
        <authorList>
            <person name="Knapp D.G."/>
            <person name="Nemeth J.B."/>
            <person name="Barry K."/>
            <person name="Hainaut M."/>
            <person name="Henrissat B."/>
            <person name="Johnson J."/>
            <person name="Kuo A."/>
            <person name="Lim J.H.P."/>
            <person name="Lipzen A."/>
            <person name="Nolan M."/>
            <person name="Ohm R.A."/>
            <person name="Tamas L."/>
            <person name="Grigoriev I.V."/>
            <person name="Spatafora J.W."/>
            <person name="Nagy L.G."/>
            <person name="Kovacs G.M."/>
        </authorList>
    </citation>
    <scope>NUCLEOTIDE SEQUENCE [LARGE SCALE GENOMIC DNA]</scope>
    <source>
        <strain evidence="1 2">DSE2036</strain>
    </source>
</reference>
<proteinExistence type="predicted"/>
<accession>A0A2V1EF88</accession>
<sequence length="153" mass="16779">MSRAFLTRHWRASITTTTTTASVSATYTITLPGPALSSDLECSGFIASRESMLSYTVGSWAGEPLPSGGCGKRDCFPGICRHPDLIPPDFSAPLTPKSATQHLNACNNTLLGLRYLDEYYPRVIEFRVTERDEQPNTPQASMTYEIGKVRVTS</sequence>
<dbReference type="EMBL" id="KZ805301">
    <property type="protein sequence ID" value="PVI08130.1"/>
    <property type="molecule type" value="Genomic_DNA"/>
</dbReference>
<evidence type="ECO:0000313" key="2">
    <source>
        <dbReference type="Proteomes" id="UP000244855"/>
    </source>
</evidence>
<gene>
    <name evidence="1" type="ORF">DM02DRAFT_648194</name>
</gene>
<dbReference type="AlphaFoldDB" id="A0A2V1EF88"/>
<name>A0A2V1EF88_9PLEO</name>
<dbReference type="Proteomes" id="UP000244855">
    <property type="component" value="Unassembled WGS sequence"/>
</dbReference>